<dbReference type="EMBL" id="CM001220">
    <property type="protein sequence ID" value="KEH29769.1"/>
    <property type="molecule type" value="Genomic_DNA"/>
</dbReference>
<dbReference type="HOGENOM" id="CLU_2124749_0_0_1"/>
<dbReference type="EnsemblPlants" id="KEH29769">
    <property type="protein sequence ID" value="KEH29769"/>
    <property type="gene ID" value="MTR_4g051562"/>
</dbReference>
<dbReference type="AlphaFoldDB" id="A0A072UJ40"/>
<accession>A0A072UJ40</accession>
<proteinExistence type="predicted"/>
<sequence length="114" mass="12960">MKDSKLGDTPVAKGDKFCLKQCPVTDLEKEEMQNIPYASVLGSFIRSTSGYTFLLAGWRSRLLEVCYADFSGSLYHGNEIYGLFIGIESWNLAGELCHWPTHRWEHLEALEDLL</sequence>
<name>A0A072UJ40_MEDTR</name>
<reference evidence="1 3" key="1">
    <citation type="journal article" date="2011" name="Nature">
        <title>The Medicago genome provides insight into the evolution of rhizobial symbioses.</title>
        <authorList>
            <person name="Young N.D."/>
            <person name="Debelle F."/>
            <person name="Oldroyd G.E."/>
            <person name="Geurts R."/>
            <person name="Cannon S.B."/>
            <person name="Udvardi M.K."/>
            <person name="Benedito V.A."/>
            <person name="Mayer K.F."/>
            <person name="Gouzy J."/>
            <person name="Schoof H."/>
            <person name="Van de Peer Y."/>
            <person name="Proost S."/>
            <person name="Cook D.R."/>
            <person name="Meyers B.C."/>
            <person name="Spannagl M."/>
            <person name="Cheung F."/>
            <person name="De Mita S."/>
            <person name="Krishnakumar V."/>
            <person name="Gundlach H."/>
            <person name="Zhou S."/>
            <person name="Mudge J."/>
            <person name="Bharti A.K."/>
            <person name="Murray J.D."/>
            <person name="Naoumkina M.A."/>
            <person name="Rosen B."/>
            <person name="Silverstein K.A."/>
            <person name="Tang H."/>
            <person name="Rombauts S."/>
            <person name="Zhao P.X."/>
            <person name="Zhou P."/>
            <person name="Barbe V."/>
            <person name="Bardou P."/>
            <person name="Bechner M."/>
            <person name="Bellec A."/>
            <person name="Berger A."/>
            <person name="Berges H."/>
            <person name="Bidwell S."/>
            <person name="Bisseling T."/>
            <person name="Choisne N."/>
            <person name="Couloux A."/>
            <person name="Denny R."/>
            <person name="Deshpande S."/>
            <person name="Dai X."/>
            <person name="Doyle J.J."/>
            <person name="Dudez A.M."/>
            <person name="Farmer A.D."/>
            <person name="Fouteau S."/>
            <person name="Franken C."/>
            <person name="Gibelin C."/>
            <person name="Gish J."/>
            <person name="Goldstein S."/>
            <person name="Gonzalez A.J."/>
            <person name="Green P.J."/>
            <person name="Hallab A."/>
            <person name="Hartog M."/>
            <person name="Hua A."/>
            <person name="Humphray S.J."/>
            <person name="Jeong D.H."/>
            <person name="Jing Y."/>
            <person name="Jocker A."/>
            <person name="Kenton S.M."/>
            <person name="Kim D.J."/>
            <person name="Klee K."/>
            <person name="Lai H."/>
            <person name="Lang C."/>
            <person name="Lin S."/>
            <person name="Macmil S.L."/>
            <person name="Magdelenat G."/>
            <person name="Matthews L."/>
            <person name="McCorrison J."/>
            <person name="Monaghan E.L."/>
            <person name="Mun J.H."/>
            <person name="Najar F.Z."/>
            <person name="Nicholson C."/>
            <person name="Noirot C."/>
            <person name="O'Bleness M."/>
            <person name="Paule C.R."/>
            <person name="Poulain J."/>
            <person name="Prion F."/>
            <person name="Qin B."/>
            <person name="Qu C."/>
            <person name="Retzel E.F."/>
            <person name="Riddle C."/>
            <person name="Sallet E."/>
            <person name="Samain S."/>
            <person name="Samson N."/>
            <person name="Sanders I."/>
            <person name="Saurat O."/>
            <person name="Scarpelli C."/>
            <person name="Schiex T."/>
            <person name="Segurens B."/>
            <person name="Severin A.J."/>
            <person name="Sherrier D.J."/>
            <person name="Shi R."/>
            <person name="Sims S."/>
            <person name="Singer S.R."/>
            <person name="Sinharoy S."/>
            <person name="Sterck L."/>
            <person name="Viollet A."/>
            <person name="Wang B.B."/>
            <person name="Wang K."/>
            <person name="Wang M."/>
            <person name="Wang X."/>
            <person name="Warfsmann J."/>
            <person name="Weissenbach J."/>
            <person name="White D.D."/>
            <person name="White J.D."/>
            <person name="Wiley G.B."/>
            <person name="Wincker P."/>
            <person name="Xing Y."/>
            <person name="Yang L."/>
            <person name="Yao Z."/>
            <person name="Ying F."/>
            <person name="Zhai J."/>
            <person name="Zhou L."/>
            <person name="Zuber A."/>
            <person name="Denarie J."/>
            <person name="Dixon R.A."/>
            <person name="May G.D."/>
            <person name="Schwartz D.C."/>
            <person name="Rogers J."/>
            <person name="Quetier F."/>
            <person name="Town C.D."/>
            <person name="Roe B.A."/>
        </authorList>
    </citation>
    <scope>NUCLEOTIDE SEQUENCE [LARGE SCALE GENOMIC DNA]</scope>
    <source>
        <strain evidence="1">A17</strain>
        <strain evidence="2 3">cv. Jemalong A17</strain>
    </source>
</reference>
<keyword evidence="3" id="KW-1185">Reference proteome</keyword>
<evidence type="ECO:0000313" key="2">
    <source>
        <dbReference type="EnsemblPlants" id="KEH29769"/>
    </source>
</evidence>
<reference evidence="2" key="3">
    <citation type="submission" date="2015-04" db="UniProtKB">
        <authorList>
            <consortium name="EnsemblPlants"/>
        </authorList>
    </citation>
    <scope>IDENTIFICATION</scope>
    <source>
        <strain evidence="2">cv. Jemalong A17</strain>
    </source>
</reference>
<reference evidence="1 3" key="2">
    <citation type="journal article" date="2014" name="BMC Genomics">
        <title>An improved genome release (version Mt4.0) for the model legume Medicago truncatula.</title>
        <authorList>
            <person name="Tang H."/>
            <person name="Krishnakumar V."/>
            <person name="Bidwell S."/>
            <person name="Rosen B."/>
            <person name="Chan A."/>
            <person name="Zhou S."/>
            <person name="Gentzbittel L."/>
            <person name="Childs K.L."/>
            <person name="Yandell M."/>
            <person name="Gundlach H."/>
            <person name="Mayer K.F."/>
            <person name="Schwartz D.C."/>
            <person name="Town C.D."/>
        </authorList>
    </citation>
    <scope>GENOME REANNOTATION</scope>
    <source>
        <strain evidence="1">A17</strain>
        <strain evidence="2 3">cv. Jemalong A17</strain>
    </source>
</reference>
<evidence type="ECO:0000313" key="1">
    <source>
        <dbReference type="EMBL" id="KEH29769.1"/>
    </source>
</evidence>
<protein>
    <submittedName>
        <fullName evidence="1 2">Uncharacterized protein</fullName>
    </submittedName>
</protein>
<dbReference type="Proteomes" id="UP000002051">
    <property type="component" value="Chromosome 4"/>
</dbReference>
<gene>
    <name evidence="1" type="ordered locus">MTR_4g051562</name>
</gene>
<organism evidence="1 3">
    <name type="scientific">Medicago truncatula</name>
    <name type="common">Barrel medic</name>
    <name type="synonym">Medicago tribuloides</name>
    <dbReference type="NCBI Taxonomy" id="3880"/>
    <lineage>
        <taxon>Eukaryota</taxon>
        <taxon>Viridiplantae</taxon>
        <taxon>Streptophyta</taxon>
        <taxon>Embryophyta</taxon>
        <taxon>Tracheophyta</taxon>
        <taxon>Spermatophyta</taxon>
        <taxon>Magnoliopsida</taxon>
        <taxon>eudicotyledons</taxon>
        <taxon>Gunneridae</taxon>
        <taxon>Pentapetalae</taxon>
        <taxon>rosids</taxon>
        <taxon>fabids</taxon>
        <taxon>Fabales</taxon>
        <taxon>Fabaceae</taxon>
        <taxon>Papilionoideae</taxon>
        <taxon>50 kb inversion clade</taxon>
        <taxon>NPAAA clade</taxon>
        <taxon>Hologalegina</taxon>
        <taxon>IRL clade</taxon>
        <taxon>Trifolieae</taxon>
        <taxon>Medicago</taxon>
    </lineage>
</organism>
<evidence type="ECO:0000313" key="3">
    <source>
        <dbReference type="Proteomes" id="UP000002051"/>
    </source>
</evidence>